<organism evidence="5 6">
    <name type="scientific">Psilocybe cyanescens</name>
    <dbReference type="NCBI Taxonomy" id="93625"/>
    <lineage>
        <taxon>Eukaryota</taxon>
        <taxon>Fungi</taxon>
        <taxon>Dikarya</taxon>
        <taxon>Basidiomycota</taxon>
        <taxon>Agaricomycotina</taxon>
        <taxon>Agaricomycetes</taxon>
        <taxon>Agaricomycetidae</taxon>
        <taxon>Agaricales</taxon>
        <taxon>Agaricineae</taxon>
        <taxon>Strophariaceae</taxon>
        <taxon>Psilocybe</taxon>
    </lineage>
</organism>
<evidence type="ECO:0000256" key="3">
    <source>
        <dbReference type="SAM" id="MobiDB-lite"/>
    </source>
</evidence>
<feature type="region of interest" description="Disordered" evidence="3">
    <location>
        <begin position="113"/>
        <end position="134"/>
    </location>
</feature>
<evidence type="ECO:0000256" key="2">
    <source>
        <dbReference type="ARBA" id="ARBA00023242"/>
    </source>
</evidence>
<dbReference type="Proteomes" id="UP000283269">
    <property type="component" value="Unassembled WGS sequence"/>
</dbReference>
<evidence type="ECO:0000256" key="1">
    <source>
        <dbReference type="ARBA" id="ARBA00022723"/>
    </source>
</evidence>
<dbReference type="PROSITE" id="PS50048">
    <property type="entry name" value="ZN2_CY6_FUNGAL_2"/>
    <property type="match status" value="1"/>
</dbReference>
<evidence type="ECO:0000313" key="6">
    <source>
        <dbReference type="Proteomes" id="UP000283269"/>
    </source>
</evidence>
<dbReference type="Pfam" id="PF00172">
    <property type="entry name" value="Zn_clus"/>
    <property type="match status" value="1"/>
</dbReference>
<gene>
    <name evidence="5" type="ORF">CVT25_006764</name>
</gene>
<dbReference type="CDD" id="cd00067">
    <property type="entry name" value="GAL4"/>
    <property type="match status" value="1"/>
</dbReference>
<protein>
    <recommendedName>
        <fullName evidence="4">Zn(2)-C6 fungal-type domain-containing protein</fullName>
    </recommendedName>
</protein>
<dbReference type="GO" id="GO:0000981">
    <property type="term" value="F:DNA-binding transcription factor activity, RNA polymerase II-specific"/>
    <property type="evidence" value="ECO:0007669"/>
    <property type="project" value="InterPro"/>
</dbReference>
<keyword evidence="6" id="KW-1185">Reference proteome</keyword>
<dbReference type="InterPro" id="IPR050987">
    <property type="entry name" value="AtrR-like"/>
</dbReference>
<sequence>MPNDETQDSAQETSVDAQKAKRRRLKGSCDSCRAKKTKCDSSERPGNVCTNCILSRTTCTHDVPRQQKLTDVKQAATAHIMVLEARIKKLEDYIRSMHPGEDIERIINAPIRETSRSPSSISGGPEANPGSFSTVDLRYPSSPPMDMVTTASTPEDDAFVSEDDDLAHVALSEDLKKLSTTATDDRFFGEASTFMLAKHVTDVRNEVTGKSNAGLDPRKYRRLIYWELRPWEMSYVTSSERPYVYPDNDLLKSLVSLYFEKSNSLIPVLHRPTFEKSLSLGQHHWDPSFGMTVLLTCAIGSRYSSDPRVTVANDPSGMSAGWHYFCQIPVHRKKMLYKASLYDLQYYCLASLYLTGTSMPHNSWTLLAIGLRHAFEKGAHRRKGNKPPSAEDELQKRAFWALVCLDNIGSSFVGRSCSIPHDAYDVEYPIECDDEYWETDDPDKAFQQPPGRPSSITAFVHFIKLCEILGFVLRTLYTSKKSRMISGFIGPDWEGKMVAELDSSMNKWKDCLPEHLLWDPDRQDATFFHQSVNLHTSYYYVQIQIHRPYLTKKTELTLPSLAMCNSAARACSRVLEASTTRGARVLPHAMTVAYTAGMVITLSIWGGQAVGYVGDPREGTESLQKCLNYLHQCETKWHCAGRLSDILREASDINLHTKPTASKRRRPSVRTEYTFEPSLDSTEPLEMTATSISSGGIIGEDPMLSMENSHVERLLLANMGYFPGESDESNGSSIFNTTDYNRHSLRPEATVPMGTPQQLFPLDTQVTDLFAAWSDNSAPFTSLEQWDTYLTYMGQP</sequence>
<feature type="region of interest" description="Disordered" evidence="3">
    <location>
        <begin position="658"/>
        <end position="687"/>
    </location>
</feature>
<comment type="caution">
    <text evidence="5">The sequence shown here is derived from an EMBL/GenBank/DDBJ whole genome shotgun (WGS) entry which is preliminary data.</text>
</comment>
<dbReference type="InterPro" id="IPR036864">
    <property type="entry name" value="Zn2-C6_fun-type_DNA-bd_sf"/>
</dbReference>
<dbReference type="PANTHER" id="PTHR46910">
    <property type="entry name" value="TRANSCRIPTION FACTOR PDR1"/>
    <property type="match status" value="1"/>
</dbReference>
<dbReference type="PANTHER" id="PTHR46910:SF38">
    <property type="entry name" value="ZN(2)-C6 FUNGAL-TYPE DOMAIN-CONTAINING PROTEIN"/>
    <property type="match status" value="1"/>
</dbReference>
<dbReference type="PROSITE" id="PS00463">
    <property type="entry name" value="ZN2_CY6_FUNGAL_1"/>
    <property type="match status" value="1"/>
</dbReference>
<dbReference type="GO" id="GO:0008270">
    <property type="term" value="F:zinc ion binding"/>
    <property type="evidence" value="ECO:0007669"/>
    <property type="project" value="InterPro"/>
</dbReference>
<feature type="region of interest" description="Disordered" evidence="3">
    <location>
        <begin position="1"/>
        <end position="23"/>
    </location>
</feature>
<dbReference type="SMART" id="SM00066">
    <property type="entry name" value="GAL4"/>
    <property type="match status" value="1"/>
</dbReference>
<dbReference type="AlphaFoldDB" id="A0A409X7C6"/>
<proteinExistence type="predicted"/>
<dbReference type="InParanoid" id="A0A409X7C6"/>
<evidence type="ECO:0000313" key="5">
    <source>
        <dbReference type="EMBL" id="PPQ86689.1"/>
    </source>
</evidence>
<dbReference type="InterPro" id="IPR001138">
    <property type="entry name" value="Zn2Cys6_DnaBD"/>
</dbReference>
<dbReference type="SMART" id="SM00906">
    <property type="entry name" value="Fungal_trans"/>
    <property type="match status" value="1"/>
</dbReference>
<dbReference type="GO" id="GO:0006351">
    <property type="term" value="P:DNA-templated transcription"/>
    <property type="evidence" value="ECO:0007669"/>
    <property type="project" value="InterPro"/>
</dbReference>
<keyword evidence="1" id="KW-0479">Metal-binding</keyword>
<name>A0A409X7C6_PSICY</name>
<keyword evidence="2" id="KW-0539">Nucleus</keyword>
<reference evidence="5 6" key="1">
    <citation type="journal article" date="2018" name="Evol. Lett.">
        <title>Horizontal gene cluster transfer increased hallucinogenic mushroom diversity.</title>
        <authorList>
            <person name="Reynolds H.T."/>
            <person name="Vijayakumar V."/>
            <person name="Gluck-Thaler E."/>
            <person name="Korotkin H.B."/>
            <person name="Matheny P.B."/>
            <person name="Slot J.C."/>
        </authorList>
    </citation>
    <scope>NUCLEOTIDE SEQUENCE [LARGE SCALE GENOMIC DNA]</scope>
    <source>
        <strain evidence="5 6">2631</strain>
    </source>
</reference>
<dbReference type="InterPro" id="IPR007219">
    <property type="entry name" value="XnlR_reg_dom"/>
</dbReference>
<dbReference type="GO" id="GO:0003677">
    <property type="term" value="F:DNA binding"/>
    <property type="evidence" value="ECO:0007669"/>
    <property type="project" value="InterPro"/>
</dbReference>
<dbReference type="Pfam" id="PF04082">
    <property type="entry name" value="Fungal_trans"/>
    <property type="match status" value="1"/>
</dbReference>
<accession>A0A409X7C6</accession>
<dbReference type="SUPFAM" id="SSF57701">
    <property type="entry name" value="Zn2/Cys6 DNA-binding domain"/>
    <property type="match status" value="1"/>
</dbReference>
<dbReference type="Gene3D" id="4.10.240.10">
    <property type="entry name" value="Zn(2)-C6 fungal-type DNA-binding domain"/>
    <property type="match status" value="1"/>
</dbReference>
<dbReference type="EMBL" id="NHYD01002448">
    <property type="protein sequence ID" value="PPQ86689.1"/>
    <property type="molecule type" value="Genomic_DNA"/>
</dbReference>
<dbReference type="CDD" id="cd12148">
    <property type="entry name" value="fungal_TF_MHR"/>
    <property type="match status" value="1"/>
</dbReference>
<dbReference type="STRING" id="93625.A0A409X7C6"/>
<feature type="domain" description="Zn(2)-C6 fungal-type" evidence="4">
    <location>
        <begin position="28"/>
        <end position="61"/>
    </location>
</feature>
<dbReference type="OrthoDB" id="4456959at2759"/>
<evidence type="ECO:0000259" key="4">
    <source>
        <dbReference type="PROSITE" id="PS50048"/>
    </source>
</evidence>